<evidence type="ECO:0000256" key="1">
    <source>
        <dbReference type="ARBA" id="ARBA00004651"/>
    </source>
</evidence>
<keyword evidence="3" id="KW-1003">Cell membrane</keyword>
<keyword evidence="6 7" id="KW-0472">Membrane</keyword>
<dbReference type="Proteomes" id="UP000672526">
    <property type="component" value="Unassembled WGS sequence"/>
</dbReference>
<feature type="transmembrane region" description="Helical" evidence="7">
    <location>
        <begin position="434"/>
        <end position="454"/>
    </location>
</feature>
<dbReference type="SUPFAM" id="SSF103473">
    <property type="entry name" value="MFS general substrate transporter"/>
    <property type="match status" value="1"/>
</dbReference>
<dbReference type="CDD" id="cd06173">
    <property type="entry name" value="MFS_MefA_like"/>
    <property type="match status" value="1"/>
</dbReference>
<keyword evidence="5 7" id="KW-1133">Transmembrane helix</keyword>
<dbReference type="PANTHER" id="PTHR23513:SF9">
    <property type="entry name" value="ENTEROBACTIN EXPORTER ENTS"/>
    <property type="match status" value="1"/>
</dbReference>
<evidence type="ECO:0000256" key="3">
    <source>
        <dbReference type="ARBA" id="ARBA00022475"/>
    </source>
</evidence>
<comment type="subcellular location">
    <subcellularLocation>
        <location evidence="1">Cell membrane</location>
        <topology evidence="1">Multi-pass membrane protein</topology>
    </subcellularLocation>
</comment>
<evidence type="ECO:0000256" key="4">
    <source>
        <dbReference type="ARBA" id="ARBA00022692"/>
    </source>
</evidence>
<feature type="transmembrane region" description="Helical" evidence="7">
    <location>
        <begin position="161"/>
        <end position="178"/>
    </location>
</feature>
<feature type="transmembrane region" description="Helical" evidence="7">
    <location>
        <begin position="282"/>
        <end position="302"/>
    </location>
</feature>
<name>A0ABN7LSY0_9BURK</name>
<dbReference type="EMBL" id="CAJNBK010000009">
    <property type="protein sequence ID" value="CAE6766053.1"/>
    <property type="molecule type" value="Genomic_DNA"/>
</dbReference>
<dbReference type="RefSeq" id="WP_236066902.1">
    <property type="nucleotide sequence ID" value="NZ_CAJNBK010000009.1"/>
</dbReference>
<feature type="transmembrane region" description="Helical" evidence="7">
    <location>
        <begin position="79"/>
        <end position="98"/>
    </location>
</feature>
<sequence length="492" mass="52927">MRARVGPDRPILVYHEDLPLNDFNSLFKGLASGNVHLNYGKNVEVASSNSTAEKAVFREIKSRINAIAPPLASLLLSDLLTILADMVGYITLPWWIVHQGGAHDLALYSVSIAITTIFAMPLLSPLGDRYAKSAQIVWGVCALMVVAFTLATLASLSDYRLTLIICIGVVTVIAKAFIHPASATISAELVPANRLAEALRLRKSTQAAGRALGPALAGATLALGGIAATFWMNGILLGVAAYVTLQLPSQSQHREHHRGLARWWEDLRAGLHAKWIVPLERGWTLVNFLVWIFQGPAVGMLIPLKVQSLGLSGLWLGGCEAALSIGLLLGSFRGSDALVSRFGRFNVRVGAAMCEGLALAASGWAHSPIVLVLALTCVGFANASMGLVGATHRSLAIPQNFRVRILAASMMTTQIAGILGPMIAGAALTHWAVSKVYTCFGLATCLLAFGFVLIPRSREFFALNHDQVKDWFRHEYPDAFQTPKVPESRQIT</sequence>
<keyword evidence="4 7" id="KW-0812">Transmembrane</keyword>
<evidence type="ECO:0000313" key="8">
    <source>
        <dbReference type="EMBL" id="CAE6766053.1"/>
    </source>
</evidence>
<dbReference type="PANTHER" id="PTHR23513">
    <property type="entry name" value="INTEGRAL MEMBRANE EFFLUX PROTEIN-RELATED"/>
    <property type="match status" value="1"/>
</dbReference>
<evidence type="ECO:0000256" key="7">
    <source>
        <dbReference type="SAM" id="Phobius"/>
    </source>
</evidence>
<feature type="transmembrane region" description="Helical" evidence="7">
    <location>
        <begin position="370"/>
        <end position="391"/>
    </location>
</feature>
<evidence type="ECO:0000256" key="2">
    <source>
        <dbReference type="ARBA" id="ARBA00022448"/>
    </source>
</evidence>
<protein>
    <recommendedName>
        <fullName evidence="10">MFS transporter</fullName>
    </recommendedName>
</protein>
<feature type="transmembrane region" description="Helical" evidence="7">
    <location>
        <begin position="105"/>
        <end position="124"/>
    </location>
</feature>
<feature type="transmembrane region" description="Helical" evidence="7">
    <location>
        <begin position="403"/>
        <end position="428"/>
    </location>
</feature>
<organism evidence="8 9">
    <name type="scientific">Paraburkholderia haematera</name>
    <dbReference type="NCBI Taxonomy" id="2793077"/>
    <lineage>
        <taxon>Bacteria</taxon>
        <taxon>Pseudomonadati</taxon>
        <taxon>Pseudomonadota</taxon>
        <taxon>Betaproteobacteria</taxon>
        <taxon>Burkholderiales</taxon>
        <taxon>Burkholderiaceae</taxon>
        <taxon>Paraburkholderia</taxon>
    </lineage>
</organism>
<accession>A0ABN7LSY0</accession>
<evidence type="ECO:0008006" key="10">
    <source>
        <dbReference type="Google" id="ProtNLM"/>
    </source>
</evidence>
<feature type="transmembrane region" description="Helical" evidence="7">
    <location>
        <begin position="221"/>
        <end position="245"/>
    </location>
</feature>
<evidence type="ECO:0000313" key="9">
    <source>
        <dbReference type="Proteomes" id="UP000672526"/>
    </source>
</evidence>
<keyword evidence="9" id="KW-1185">Reference proteome</keyword>
<gene>
    <name evidence="8" type="ORF">R69888_03642</name>
</gene>
<reference evidence="8 9" key="1">
    <citation type="submission" date="2021-02" db="EMBL/GenBank/DDBJ databases">
        <authorList>
            <person name="Vanwijnsberghe S."/>
        </authorList>
    </citation>
    <scope>NUCLEOTIDE SEQUENCE [LARGE SCALE GENOMIC DNA]</scope>
    <source>
        <strain evidence="8 9">LMG 31837</strain>
    </source>
</reference>
<dbReference type="InterPro" id="IPR036259">
    <property type="entry name" value="MFS_trans_sf"/>
</dbReference>
<dbReference type="InterPro" id="IPR011701">
    <property type="entry name" value="MFS"/>
</dbReference>
<comment type="caution">
    <text evidence="8">The sequence shown here is derived from an EMBL/GenBank/DDBJ whole genome shotgun (WGS) entry which is preliminary data.</text>
</comment>
<evidence type="ECO:0000256" key="5">
    <source>
        <dbReference type="ARBA" id="ARBA00022989"/>
    </source>
</evidence>
<keyword evidence="2" id="KW-0813">Transport</keyword>
<dbReference type="Pfam" id="PF07690">
    <property type="entry name" value="MFS_1"/>
    <property type="match status" value="1"/>
</dbReference>
<proteinExistence type="predicted"/>
<dbReference type="Gene3D" id="1.20.1250.20">
    <property type="entry name" value="MFS general substrate transporter like domains"/>
    <property type="match status" value="2"/>
</dbReference>
<feature type="transmembrane region" description="Helical" evidence="7">
    <location>
        <begin position="136"/>
        <end position="154"/>
    </location>
</feature>
<evidence type="ECO:0000256" key="6">
    <source>
        <dbReference type="ARBA" id="ARBA00023136"/>
    </source>
</evidence>
<feature type="transmembrane region" description="Helical" evidence="7">
    <location>
        <begin position="314"/>
        <end position="333"/>
    </location>
</feature>